<feature type="transmembrane region" description="Helical" evidence="2">
    <location>
        <begin position="23"/>
        <end position="45"/>
    </location>
</feature>
<dbReference type="AlphaFoldDB" id="A0A3R8S5S9"/>
<evidence type="ECO:0000256" key="2">
    <source>
        <dbReference type="SAM" id="Phobius"/>
    </source>
</evidence>
<dbReference type="EMBL" id="RSED01000001">
    <property type="protein sequence ID" value="RRS06202.1"/>
    <property type="molecule type" value="Genomic_DNA"/>
</dbReference>
<keyword evidence="2" id="KW-0812">Transmembrane</keyword>
<dbReference type="SUPFAM" id="SSF54523">
    <property type="entry name" value="Pili subunits"/>
    <property type="match status" value="1"/>
</dbReference>
<organism evidence="3 4">
    <name type="scientific">Aquabacterium soli</name>
    <dbReference type="NCBI Taxonomy" id="2493092"/>
    <lineage>
        <taxon>Bacteria</taxon>
        <taxon>Pseudomonadati</taxon>
        <taxon>Pseudomonadota</taxon>
        <taxon>Betaproteobacteria</taxon>
        <taxon>Burkholderiales</taxon>
        <taxon>Aquabacterium</taxon>
    </lineage>
</organism>
<comment type="caution">
    <text evidence="3">The sequence shown here is derived from an EMBL/GenBank/DDBJ whole genome shotgun (WGS) entry which is preliminary data.</text>
</comment>
<accession>A0A3R8S5S9</accession>
<dbReference type="PROSITE" id="PS00409">
    <property type="entry name" value="PROKAR_NTER_METHYL"/>
    <property type="match status" value="1"/>
</dbReference>
<gene>
    <name evidence="3" type="ORF">EIP75_00990</name>
</gene>
<dbReference type="Pfam" id="PF07963">
    <property type="entry name" value="N_methyl"/>
    <property type="match status" value="1"/>
</dbReference>
<evidence type="ECO:0000256" key="1">
    <source>
        <dbReference type="SAM" id="MobiDB-lite"/>
    </source>
</evidence>
<keyword evidence="2" id="KW-1133">Transmembrane helix</keyword>
<keyword evidence="2" id="KW-0472">Membrane</keyword>
<keyword evidence="4" id="KW-1185">Reference proteome</keyword>
<name>A0A3R8S5S9_9BURK</name>
<evidence type="ECO:0000313" key="3">
    <source>
        <dbReference type="EMBL" id="RRS06202.1"/>
    </source>
</evidence>
<dbReference type="InterPro" id="IPR012902">
    <property type="entry name" value="N_methyl_site"/>
</dbReference>
<dbReference type="Proteomes" id="UP000269265">
    <property type="component" value="Unassembled WGS sequence"/>
</dbReference>
<sequence length="233" mass="25316">MATKPEPFATGSRVPRRLRMTEAGFTLIEVMVSLLILSVMALMAWQGVDGISKAREVADGSVQRTLRLQSVMTQWRVDLGSVLDTQTVEPLLFDGAALRLTRRAPGGGMQVVVWALRSGHWVRWAGPPVTTVGDLQEQWTRSMSFQGGEAGSLEALPSIDQWQVYFSRGGVWTNAQSSAGSSQRPGQTLGQALSNNRSSLPRGIRCVLTMGPDSGFEGSIIRDVALAYQPNQN</sequence>
<evidence type="ECO:0000313" key="4">
    <source>
        <dbReference type="Proteomes" id="UP000269265"/>
    </source>
</evidence>
<protein>
    <submittedName>
        <fullName evidence="3">Prepilin-type N-terminal cleavage/methylation domain-containing protein</fullName>
    </submittedName>
</protein>
<reference evidence="3 4" key="1">
    <citation type="submission" date="2018-12" db="EMBL/GenBank/DDBJ databases">
        <title>The whole draft genome of Aquabacterium sp. SJQ9.</title>
        <authorList>
            <person name="Sun L."/>
            <person name="Gao X."/>
            <person name="Chen W."/>
            <person name="Huang K."/>
        </authorList>
    </citation>
    <scope>NUCLEOTIDE SEQUENCE [LARGE SCALE GENOMIC DNA]</scope>
    <source>
        <strain evidence="3 4">SJQ9</strain>
    </source>
</reference>
<dbReference type="NCBIfam" id="TIGR02532">
    <property type="entry name" value="IV_pilin_GFxxxE"/>
    <property type="match status" value="1"/>
</dbReference>
<proteinExistence type="predicted"/>
<dbReference type="InterPro" id="IPR045584">
    <property type="entry name" value="Pilin-like"/>
</dbReference>
<feature type="region of interest" description="Disordered" evidence="1">
    <location>
        <begin position="176"/>
        <end position="196"/>
    </location>
</feature>
<dbReference type="OrthoDB" id="9151668at2"/>
<dbReference type="RefSeq" id="WP_125241345.1">
    <property type="nucleotide sequence ID" value="NZ_RSED01000001.1"/>
</dbReference>